<dbReference type="Pfam" id="PF10604">
    <property type="entry name" value="Polyketide_cyc2"/>
    <property type="match status" value="1"/>
</dbReference>
<dbReference type="EMBL" id="CYPS01000019">
    <property type="protein sequence ID" value="CUH42250.1"/>
    <property type="molecule type" value="Genomic_DNA"/>
</dbReference>
<proteinExistence type="predicted"/>
<organism evidence="1 2">
    <name type="scientific">Ruegeria atlantica</name>
    <dbReference type="NCBI Taxonomy" id="81569"/>
    <lineage>
        <taxon>Bacteria</taxon>
        <taxon>Pseudomonadati</taxon>
        <taxon>Pseudomonadota</taxon>
        <taxon>Alphaproteobacteria</taxon>
        <taxon>Rhodobacterales</taxon>
        <taxon>Roseobacteraceae</taxon>
        <taxon>Ruegeria</taxon>
    </lineage>
</organism>
<dbReference type="InterPro" id="IPR023393">
    <property type="entry name" value="START-like_dom_sf"/>
</dbReference>
<reference evidence="2" key="1">
    <citation type="submission" date="2015-09" db="EMBL/GenBank/DDBJ databases">
        <authorList>
            <person name="Rodrigo-Torres L."/>
            <person name="Arahal D.R."/>
        </authorList>
    </citation>
    <scope>NUCLEOTIDE SEQUENCE [LARGE SCALE GENOMIC DNA]</scope>
    <source>
        <strain evidence="2">CECT 4293</strain>
    </source>
</reference>
<dbReference type="Gene3D" id="3.30.530.20">
    <property type="match status" value="1"/>
</dbReference>
<dbReference type="Proteomes" id="UP000050786">
    <property type="component" value="Unassembled WGS sequence"/>
</dbReference>
<dbReference type="AlphaFoldDB" id="A0A0P1ELZ4"/>
<dbReference type="SUPFAM" id="SSF55961">
    <property type="entry name" value="Bet v1-like"/>
    <property type="match status" value="1"/>
</dbReference>
<dbReference type="InterPro" id="IPR029787">
    <property type="entry name" value="Nucleotide_cyclase"/>
</dbReference>
<dbReference type="SUPFAM" id="SSF55073">
    <property type="entry name" value="Nucleotide cyclase"/>
    <property type="match status" value="1"/>
</dbReference>
<dbReference type="Gene3D" id="3.30.70.1230">
    <property type="entry name" value="Nucleotide cyclase"/>
    <property type="match status" value="1"/>
</dbReference>
<dbReference type="Pfam" id="PF10851">
    <property type="entry name" value="DUF2652"/>
    <property type="match status" value="1"/>
</dbReference>
<name>A0A0P1ELZ4_9RHOB</name>
<evidence type="ECO:0000313" key="2">
    <source>
        <dbReference type="Proteomes" id="UP000050786"/>
    </source>
</evidence>
<dbReference type="RefSeq" id="WP_058272355.1">
    <property type="nucleotide sequence ID" value="NZ_CYPS01000019.1"/>
</dbReference>
<protein>
    <recommendedName>
        <fullName evidence="3">DUF2652 domain-containing protein</fullName>
    </recommendedName>
</protein>
<keyword evidence="2" id="KW-1185">Reference proteome</keyword>
<gene>
    <name evidence="1" type="ORF">RUM4293_01138</name>
</gene>
<accession>A0A0P1ELZ4</accession>
<evidence type="ECO:0000313" key="1">
    <source>
        <dbReference type="EMBL" id="CUH42250.1"/>
    </source>
</evidence>
<dbReference type="InterPro" id="IPR020503">
    <property type="entry name" value="Uncharacterised_Rv2561"/>
</dbReference>
<dbReference type="CDD" id="cd07814">
    <property type="entry name" value="SRPBCC_CalC_Aha1-like"/>
    <property type="match status" value="1"/>
</dbReference>
<dbReference type="InterPro" id="IPR019587">
    <property type="entry name" value="Polyketide_cyclase/dehydratase"/>
</dbReference>
<evidence type="ECO:0008006" key="3">
    <source>
        <dbReference type="Google" id="ProtNLM"/>
    </source>
</evidence>
<sequence>MTTTHTGYLLIADVTGYTQFLTSSEMDHANPILQSLLGALLEQVGDPLHFWKTEGDAVLAYSTRQDFPSGETFLTICENLYNAFALRRQDIIANTSCPCRACANVGNLDLKIVAHYGQFDEMQLGPTKDISGADVILVHRMTKTDVTQRTGIRSYALFSEAAAKAMDISDVMEPFSQDFEHFGEVQMKVYDLAKSWEKLRASRQRYFLGEEDGVWTFRYHFDAPIGVVWEALVAPEHKQNWMDRIKTVTVENPKGRLGPGSDYHCAHELADFFYRVTDWEPFEYFSTRIQDPARPGISLPETYHLTETEGGTSLRYTMGKATDADGVRSEISEQEASAFLADFWAASFPEMDMQLSQSN</sequence>